<evidence type="ECO:0000256" key="1">
    <source>
        <dbReference type="SAM" id="MobiDB-lite"/>
    </source>
</evidence>
<accession>A0ABS1D9S2</accession>
<dbReference type="Proteomes" id="UP001296873">
    <property type="component" value="Unassembled WGS sequence"/>
</dbReference>
<dbReference type="PROSITE" id="PS51257">
    <property type="entry name" value="PROKAR_LIPOPROTEIN"/>
    <property type="match status" value="1"/>
</dbReference>
<comment type="caution">
    <text evidence="4">The sequence shown here is derived from an EMBL/GenBank/DDBJ whole genome shotgun (WGS) entry which is preliminary data.</text>
</comment>
<evidence type="ECO:0000313" key="5">
    <source>
        <dbReference type="Proteomes" id="UP001296873"/>
    </source>
</evidence>
<dbReference type="Pfam" id="PF16998">
    <property type="entry name" value="17kDa_Anti_2"/>
    <property type="match status" value="1"/>
</dbReference>
<dbReference type="InterPro" id="IPR032635">
    <property type="entry name" value="Anti_2"/>
</dbReference>
<feature type="region of interest" description="Disordered" evidence="1">
    <location>
        <begin position="47"/>
        <end position="66"/>
    </location>
</feature>
<protein>
    <recommendedName>
        <fullName evidence="3">Surface antigen domain-containing protein</fullName>
    </recommendedName>
</protein>
<keyword evidence="5" id="KW-1185">Reference proteome</keyword>
<feature type="signal peptide" evidence="2">
    <location>
        <begin position="1"/>
        <end position="27"/>
    </location>
</feature>
<name>A0ABS1D9S2_9PROT</name>
<gene>
    <name evidence="4" type="ORF">CKO28_03860</name>
</gene>
<evidence type="ECO:0000256" key="2">
    <source>
        <dbReference type="SAM" id="SignalP"/>
    </source>
</evidence>
<dbReference type="EMBL" id="NRRL01000004">
    <property type="protein sequence ID" value="MBK1667179.1"/>
    <property type="molecule type" value="Genomic_DNA"/>
</dbReference>
<feature type="chain" id="PRO_5047289398" description="Surface antigen domain-containing protein" evidence="2">
    <location>
        <begin position="28"/>
        <end position="167"/>
    </location>
</feature>
<reference evidence="4 5" key="1">
    <citation type="journal article" date="2020" name="Microorganisms">
        <title>Osmotic Adaptation and Compatible Solute Biosynthesis of Phototrophic Bacteria as Revealed from Genome Analyses.</title>
        <authorList>
            <person name="Imhoff J.F."/>
            <person name="Rahn T."/>
            <person name="Kunzel S."/>
            <person name="Keller A."/>
            <person name="Neulinger S.C."/>
        </authorList>
    </citation>
    <scope>NUCLEOTIDE SEQUENCE [LARGE SCALE GENOMIC DNA]</scope>
    <source>
        <strain evidence="4 5">DSM 9895</strain>
    </source>
</reference>
<dbReference type="RefSeq" id="WP_200339238.1">
    <property type="nucleotide sequence ID" value="NZ_NRRL01000004.1"/>
</dbReference>
<organism evidence="4 5">
    <name type="scientific">Rhodovibrio sodomensis</name>
    <dbReference type="NCBI Taxonomy" id="1088"/>
    <lineage>
        <taxon>Bacteria</taxon>
        <taxon>Pseudomonadati</taxon>
        <taxon>Pseudomonadota</taxon>
        <taxon>Alphaproteobacteria</taxon>
        <taxon>Rhodospirillales</taxon>
        <taxon>Rhodovibrionaceae</taxon>
        <taxon>Rhodovibrio</taxon>
    </lineage>
</organism>
<keyword evidence="2" id="KW-0732">Signal</keyword>
<sequence length="167" mass="18170">MKPRFRSAGVAAIALLLAGCASGPAPVKPTAGDLERLRAAEQEALEDARTGQSVNWHNPKTGHSGSVTVLETDSAAETGTGQPCRRIQRVFSAGETTRSGTAYACRTEGGDWTIEREQRLLTRDQRIRDQRRALPYWHHPHYHPFGYPYRHPHGGGLSLGFGVSGGI</sequence>
<feature type="compositionally biased region" description="Polar residues" evidence="1">
    <location>
        <begin position="50"/>
        <end position="66"/>
    </location>
</feature>
<evidence type="ECO:0000313" key="4">
    <source>
        <dbReference type="EMBL" id="MBK1667179.1"/>
    </source>
</evidence>
<evidence type="ECO:0000259" key="3">
    <source>
        <dbReference type="Pfam" id="PF16998"/>
    </source>
</evidence>
<proteinExistence type="predicted"/>
<feature type="domain" description="Surface antigen" evidence="3">
    <location>
        <begin position="26"/>
        <end position="115"/>
    </location>
</feature>